<evidence type="ECO:0000313" key="2">
    <source>
        <dbReference type="WBParaSite" id="ALUE_0001557401-mRNA-1"/>
    </source>
</evidence>
<dbReference type="WBParaSite" id="ALUE_0001557401-mRNA-1">
    <property type="protein sequence ID" value="ALUE_0001557401-mRNA-1"/>
    <property type="gene ID" value="ALUE_0001557401"/>
</dbReference>
<dbReference type="AlphaFoldDB" id="A0A0M3ICG6"/>
<proteinExistence type="predicted"/>
<dbReference type="Proteomes" id="UP000036681">
    <property type="component" value="Unplaced"/>
</dbReference>
<keyword evidence="1" id="KW-1185">Reference proteome</keyword>
<name>A0A0M3ICG6_ASCLU</name>
<protein>
    <submittedName>
        <fullName evidence="2">HABP4_PAI-RBP1 domain-containing protein</fullName>
    </submittedName>
</protein>
<accession>A0A0M3ICG6</accession>
<organism evidence="1 2">
    <name type="scientific">Ascaris lumbricoides</name>
    <name type="common">Giant roundworm</name>
    <dbReference type="NCBI Taxonomy" id="6252"/>
    <lineage>
        <taxon>Eukaryota</taxon>
        <taxon>Metazoa</taxon>
        <taxon>Ecdysozoa</taxon>
        <taxon>Nematoda</taxon>
        <taxon>Chromadorea</taxon>
        <taxon>Rhabditida</taxon>
        <taxon>Spirurina</taxon>
        <taxon>Ascaridomorpha</taxon>
        <taxon>Ascaridoidea</taxon>
        <taxon>Ascarididae</taxon>
        <taxon>Ascaris</taxon>
    </lineage>
</organism>
<evidence type="ECO:0000313" key="1">
    <source>
        <dbReference type="Proteomes" id="UP000036681"/>
    </source>
</evidence>
<sequence>MQINLQADSNKQEKHPQWDSVFSVVEGKPKALPETAANGKFVSEEGQEWTKTVSKQEDERIEAEVLKLYESPT</sequence>
<reference evidence="2" key="1">
    <citation type="submission" date="2017-02" db="UniProtKB">
        <authorList>
            <consortium name="WormBaseParasite"/>
        </authorList>
    </citation>
    <scope>IDENTIFICATION</scope>
</reference>